<dbReference type="Gene3D" id="3.60.10.10">
    <property type="entry name" value="Endonuclease/exonuclease/phosphatase"/>
    <property type="match status" value="1"/>
</dbReference>
<dbReference type="EMBL" id="JXNT01000003">
    <property type="protein sequence ID" value="ODM20285.1"/>
    <property type="molecule type" value="Genomic_DNA"/>
</dbReference>
<evidence type="ECO:0008006" key="4">
    <source>
        <dbReference type="Google" id="ProtNLM"/>
    </source>
</evidence>
<proteinExistence type="predicted"/>
<dbReference type="AlphaFoldDB" id="A0A1E3BH28"/>
<accession>A0A1E3BH28</accession>
<reference evidence="2 3" key="1">
    <citation type="journal article" date="2016" name="BMC Genomics">
        <title>Comparative genomic and transcriptomic analyses of the Fuzhuan brick tea-fermentation fungus Aspergillus cristatus.</title>
        <authorList>
            <person name="Ge Y."/>
            <person name="Wang Y."/>
            <person name="Liu Y."/>
            <person name="Tan Y."/>
            <person name="Ren X."/>
            <person name="Zhang X."/>
            <person name="Hyde K.D."/>
            <person name="Liu Y."/>
            <person name="Liu Z."/>
        </authorList>
    </citation>
    <scope>NUCLEOTIDE SEQUENCE [LARGE SCALE GENOMIC DNA]</scope>
    <source>
        <strain evidence="2 3">GZAAS20.1005</strain>
    </source>
</reference>
<sequence length="763" mass="84685">MPPVTRHSARGHASGGLRYGDSPREQGFAAIVKARKHRKLEKPDNQMEGDTGKPSASPPPPTPLFMDFEMATQMPSATPEPQCPNEQLDFELAKNASRALQARATKEKEEDKEILEFLNLLDKKVSSMKQKSLPRASSFGKALQTFVHNYFTQPGDNANANNQGHTADPPPASPPKTYAATATASKSESKSTKKTYTAPPKPERPLRLFLRLPTDHPAHHASPHATLQKLRSNLEPTVTHAIKEIQHVPTGLTIGPKDAQSGEILLNKKEEIQQIIQGSNAELEQKWAIFVIPGATKQYIGYDGSFVTVSEQAAKEEFKLQTGTTPLKLHWSRKRHEQEHNVNDENDTATIILAVPESSALVVPRWIHLFGKNLRILRKNINPRVQQCTRCWDYHSPRACTRRPKCRLCGSKDHLEENHRDTTHKCANCYGPAPADHRHCPVRPSIKQGILVRVPKSQIAAIRPSPYLLDPVLLLETSTSITSPGAEPFLQWADHQGLHLTLQPNTPTRGNSTIDLAWANSPLICQGTHTEPAPGFPVLTDHIALSTSIHWHPVNNAKPVPPLRTATLQEDIFRSAICKEAQALGQPPPDQPCLTPRILDSYATAITQAITNSLEASTKRAYSHPSGHKWWNKECQEAVQALRRAAQASDGHPAEIEAAKRFFRCTVRRAKRHYWRTQLDNFTGSQDVFKAVKWNRTEGSFPTPPLKDGDRVHTTANAKAELLVKTLLQKAACTEDIPINCSNPEATLPFPNITTGEAHQAIF</sequence>
<dbReference type="STRING" id="573508.A0A1E3BH28"/>
<dbReference type="VEuPathDB" id="FungiDB:SI65_03338"/>
<evidence type="ECO:0000313" key="2">
    <source>
        <dbReference type="EMBL" id="ODM20285.1"/>
    </source>
</evidence>
<feature type="compositionally biased region" description="Polar residues" evidence="1">
    <location>
        <begin position="153"/>
        <end position="165"/>
    </location>
</feature>
<evidence type="ECO:0000313" key="3">
    <source>
        <dbReference type="Proteomes" id="UP000094569"/>
    </source>
</evidence>
<gene>
    <name evidence="2" type="ORF">SI65_03338</name>
</gene>
<dbReference type="OrthoDB" id="5145195at2759"/>
<protein>
    <recommendedName>
        <fullName evidence="4">Endonuclease/exonuclease/phosphatase domain-containing protein</fullName>
    </recommendedName>
</protein>
<feature type="compositionally biased region" description="Low complexity" evidence="1">
    <location>
        <begin position="175"/>
        <end position="186"/>
    </location>
</feature>
<feature type="region of interest" description="Disordered" evidence="1">
    <location>
        <begin position="153"/>
        <end position="203"/>
    </location>
</feature>
<organism evidence="2 3">
    <name type="scientific">Aspergillus cristatus</name>
    <name type="common">Chinese Fuzhuan brick tea-fermentation fungus</name>
    <name type="synonym">Eurotium cristatum</name>
    <dbReference type="NCBI Taxonomy" id="573508"/>
    <lineage>
        <taxon>Eukaryota</taxon>
        <taxon>Fungi</taxon>
        <taxon>Dikarya</taxon>
        <taxon>Ascomycota</taxon>
        <taxon>Pezizomycotina</taxon>
        <taxon>Eurotiomycetes</taxon>
        <taxon>Eurotiomycetidae</taxon>
        <taxon>Eurotiales</taxon>
        <taxon>Aspergillaceae</taxon>
        <taxon>Aspergillus</taxon>
        <taxon>Aspergillus subgen. Aspergillus</taxon>
    </lineage>
</organism>
<comment type="caution">
    <text evidence="2">The sequence shown here is derived from an EMBL/GenBank/DDBJ whole genome shotgun (WGS) entry which is preliminary data.</text>
</comment>
<keyword evidence="3" id="KW-1185">Reference proteome</keyword>
<name>A0A1E3BH28_ASPCR</name>
<feature type="region of interest" description="Disordered" evidence="1">
    <location>
        <begin position="1"/>
        <end position="85"/>
    </location>
</feature>
<evidence type="ECO:0000256" key="1">
    <source>
        <dbReference type="SAM" id="MobiDB-lite"/>
    </source>
</evidence>
<dbReference type="InterPro" id="IPR036691">
    <property type="entry name" value="Endo/exonu/phosph_ase_sf"/>
</dbReference>
<dbReference type="Proteomes" id="UP000094569">
    <property type="component" value="Unassembled WGS sequence"/>
</dbReference>